<dbReference type="Gene3D" id="3.20.20.370">
    <property type="entry name" value="Glycoside hydrolase/deacetylase"/>
    <property type="match status" value="1"/>
</dbReference>
<keyword evidence="10" id="KW-1185">Reference proteome</keyword>
<sequence>MFSGRLVSSFALSLALLPAIVQAHEAALLGDAGSPALRARFSLSAKSNAAQLAPIDSGLDRRQAAGSSCGPNAGGAVCGPGLCCSANVRFRCASAIQDLRRLMATAGRVRCGPSLLRCPDCLFEYGPACDANAAPSGASTSAVPRPRLGSVAYGGGGYTQCTKAGTLALTYDDGPYIYTSELLDILKANAVPATFFVTGVNLGKGRIDNESLAWPGILRRMVREGHQVASHTWSHQNLNEITSAERFDQLVKNEMAFRNVLGYFPTYMRPPYNTCLRTAGCVDDIEALGYHVIKWNLDTLDYQNLTPDLIQNSKNIVSNALRNGDPASSLFIVGDHDIHPQTVRNLTQFIINEGKRLGYRFVTVGECLGDPAQNWYRDPATGGAISASATVKRSNAISPPQNLVERAGLSAGTAEVAERSTSGVAESGSAGLIALGKMLGAAVSLINVAFVALA</sequence>
<feature type="signal peptide" evidence="7">
    <location>
        <begin position="1"/>
        <end position="23"/>
    </location>
</feature>
<keyword evidence="6" id="KW-0170">Cobalt</keyword>
<evidence type="ECO:0000259" key="8">
    <source>
        <dbReference type="PROSITE" id="PS51677"/>
    </source>
</evidence>
<evidence type="ECO:0000256" key="2">
    <source>
        <dbReference type="ARBA" id="ARBA00022723"/>
    </source>
</evidence>
<gene>
    <name evidence="9" type="ORF">B0J12DRAFT_695061</name>
</gene>
<dbReference type="PANTHER" id="PTHR46471:SF4">
    <property type="entry name" value="CHITIN DEACETYLASE"/>
    <property type="match status" value="1"/>
</dbReference>
<dbReference type="InterPro" id="IPR002509">
    <property type="entry name" value="NODB_dom"/>
</dbReference>
<dbReference type="EMBL" id="JAGTJR010000003">
    <property type="protein sequence ID" value="KAH7062516.1"/>
    <property type="molecule type" value="Genomic_DNA"/>
</dbReference>
<feature type="chain" id="PRO_5047284007" evidence="7">
    <location>
        <begin position="24"/>
        <end position="454"/>
    </location>
</feature>
<reference evidence="9 10" key="1">
    <citation type="journal article" date="2021" name="Nat. Commun.">
        <title>Genetic determinants of endophytism in the Arabidopsis root mycobiome.</title>
        <authorList>
            <person name="Mesny F."/>
            <person name="Miyauchi S."/>
            <person name="Thiergart T."/>
            <person name="Pickel B."/>
            <person name="Atanasova L."/>
            <person name="Karlsson M."/>
            <person name="Huettel B."/>
            <person name="Barry K.W."/>
            <person name="Haridas S."/>
            <person name="Chen C."/>
            <person name="Bauer D."/>
            <person name="Andreopoulos W."/>
            <person name="Pangilinan J."/>
            <person name="LaButti K."/>
            <person name="Riley R."/>
            <person name="Lipzen A."/>
            <person name="Clum A."/>
            <person name="Drula E."/>
            <person name="Henrissat B."/>
            <person name="Kohler A."/>
            <person name="Grigoriev I.V."/>
            <person name="Martin F.M."/>
            <person name="Hacquard S."/>
        </authorList>
    </citation>
    <scope>NUCLEOTIDE SEQUENCE [LARGE SCALE GENOMIC DNA]</scope>
    <source>
        <strain evidence="9 10">MPI-SDFR-AT-0080</strain>
    </source>
</reference>
<comment type="caution">
    <text evidence="9">The sequence shown here is derived from an EMBL/GenBank/DDBJ whole genome shotgun (WGS) entry which is preliminary data.</text>
</comment>
<accession>A0ABQ8GQR2</accession>
<evidence type="ECO:0000256" key="7">
    <source>
        <dbReference type="SAM" id="SignalP"/>
    </source>
</evidence>
<name>A0ABQ8GQR2_9PEZI</name>
<dbReference type="InterPro" id="IPR011330">
    <property type="entry name" value="Glyco_hydro/deAcase_b/a-brl"/>
</dbReference>
<evidence type="ECO:0000313" key="10">
    <source>
        <dbReference type="Proteomes" id="UP000774617"/>
    </source>
</evidence>
<keyword evidence="2" id="KW-0479">Metal-binding</keyword>
<keyword evidence="4" id="KW-0378">Hydrolase</keyword>
<dbReference type="Pfam" id="PF01522">
    <property type="entry name" value="Polysacc_deac_1"/>
    <property type="match status" value="1"/>
</dbReference>
<keyword evidence="5" id="KW-0119">Carbohydrate metabolism</keyword>
<organism evidence="9 10">
    <name type="scientific">Macrophomina phaseolina</name>
    <dbReference type="NCBI Taxonomy" id="35725"/>
    <lineage>
        <taxon>Eukaryota</taxon>
        <taxon>Fungi</taxon>
        <taxon>Dikarya</taxon>
        <taxon>Ascomycota</taxon>
        <taxon>Pezizomycotina</taxon>
        <taxon>Dothideomycetes</taxon>
        <taxon>Dothideomycetes incertae sedis</taxon>
        <taxon>Botryosphaeriales</taxon>
        <taxon>Botryosphaeriaceae</taxon>
        <taxon>Macrophomina</taxon>
    </lineage>
</organism>
<comment type="cofactor">
    <cofactor evidence="1">
        <name>Co(2+)</name>
        <dbReference type="ChEBI" id="CHEBI:48828"/>
    </cofactor>
</comment>
<proteinExistence type="predicted"/>
<feature type="domain" description="NodB homology" evidence="8">
    <location>
        <begin position="165"/>
        <end position="362"/>
    </location>
</feature>
<dbReference type="Proteomes" id="UP000774617">
    <property type="component" value="Unassembled WGS sequence"/>
</dbReference>
<evidence type="ECO:0000256" key="6">
    <source>
        <dbReference type="ARBA" id="ARBA00023285"/>
    </source>
</evidence>
<dbReference type="PROSITE" id="PS51677">
    <property type="entry name" value="NODB"/>
    <property type="match status" value="1"/>
</dbReference>
<dbReference type="PANTHER" id="PTHR46471">
    <property type="entry name" value="CHITIN DEACETYLASE"/>
    <property type="match status" value="1"/>
</dbReference>
<dbReference type="CDD" id="cd00035">
    <property type="entry name" value="ChtBD1"/>
    <property type="match status" value="1"/>
</dbReference>
<keyword evidence="3 7" id="KW-0732">Signal</keyword>
<dbReference type="SUPFAM" id="SSF88713">
    <property type="entry name" value="Glycoside hydrolase/deacetylase"/>
    <property type="match status" value="1"/>
</dbReference>
<dbReference type="CDD" id="cd10951">
    <property type="entry name" value="CE4_ClCDA_like"/>
    <property type="match status" value="1"/>
</dbReference>
<evidence type="ECO:0000256" key="4">
    <source>
        <dbReference type="ARBA" id="ARBA00022801"/>
    </source>
</evidence>
<evidence type="ECO:0000313" key="9">
    <source>
        <dbReference type="EMBL" id="KAH7062516.1"/>
    </source>
</evidence>
<evidence type="ECO:0000256" key="1">
    <source>
        <dbReference type="ARBA" id="ARBA00001941"/>
    </source>
</evidence>
<protein>
    <submittedName>
        <fullName evidence="9">Chitin binding protein</fullName>
    </submittedName>
</protein>
<evidence type="ECO:0000256" key="3">
    <source>
        <dbReference type="ARBA" id="ARBA00022729"/>
    </source>
</evidence>
<evidence type="ECO:0000256" key="5">
    <source>
        <dbReference type="ARBA" id="ARBA00023277"/>
    </source>
</evidence>